<sequence length="268" mass="30571">MIRIKALHIIVVLVLAALLGGCNGKAEHKAEPEENLKAKNMLSGIWVDADEETVVFRIKGDTIYYPDSTSQPVEFKIIEDTMVLLGNNLSKYPIVKQDVHIFQFKNQNNDIVKLVKSEDPNDTLQFVRHRPIVLNQGKVIKSDTVVWFAETKYHSYVQVNPTTYKVYRSFYNAEGMEIENIYYDNIIHISIFKGAQKLFSKDFTKSDFAEAVPENMLRQSILSDIVLMSLKDDGFHYQTQLAIPDSPSSFLVELVVSYEGKTSLQVLK</sequence>
<dbReference type="PROSITE" id="PS51257">
    <property type="entry name" value="PROKAR_LIPOPROTEIN"/>
    <property type="match status" value="1"/>
</dbReference>
<organism evidence="1 2">
    <name type="scientific">Marseilla massiliensis</name>
    <dbReference type="NCBI Taxonomy" id="1841864"/>
    <lineage>
        <taxon>Bacteria</taxon>
        <taxon>Pseudomonadati</taxon>
        <taxon>Bacteroidota</taxon>
        <taxon>Bacteroidia</taxon>
        <taxon>Bacteroidales</taxon>
        <taxon>Prevotellaceae</taxon>
        <taxon>Marseilla</taxon>
    </lineage>
</organism>
<name>A0A938WR34_9BACT</name>
<proteinExistence type="predicted"/>
<evidence type="ECO:0000313" key="2">
    <source>
        <dbReference type="Proteomes" id="UP000706891"/>
    </source>
</evidence>
<evidence type="ECO:0000313" key="1">
    <source>
        <dbReference type="EMBL" id="MBM6672427.1"/>
    </source>
</evidence>
<dbReference type="EMBL" id="JACJJG010000002">
    <property type="protein sequence ID" value="MBM6672427.1"/>
    <property type="molecule type" value="Genomic_DNA"/>
</dbReference>
<dbReference type="AlphaFoldDB" id="A0A938WR34"/>
<dbReference type="Gene3D" id="2.40.128.510">
    <property type="entry name" value="Protein of unknown function DUF4738"/>
    <property type="match status" value="1"/>
</dbReference>
<dbReference type="RefSeq" id="WP_205102866.1">
    <property type="nucleotide sequence ID" value="NZ_JACJJG010000002.1"/>
</dbReference>
<accession>A0A938WR34</accession>
<dbReference type="InterPro" id="IPR031762">
    <property type="entry name" value="DUF4738"/>
</dbReference>
<dbReference type="Proteomes" id="UP000706891">
    <property type="component" value="Unassembled WGS sequence"/>
</dbReference>
<protein>
    <submittedName>
        <fullName evidence="1">DUF4738 domain-containing protein</fullName>
    </submittedName>
</protein>
<gene>
    <name evidence="1" type="ORF">H6A34_00780</name>
</gene>
<reference evidence="1" key="2">
    <citation type="journal article" date="2021" name="Sci. Rep.">
        <title>The distribution of antibiotic resistance genes in chicken gut microbiota commensals.</title>
        <authorList>
            <person name="Juricova H."/>
            <person name="Matiasovicova J."/>
            <person name="Kubasova T."/>
            <person name="Cejkova D."/>
            <person name="Rychlik I."/>
        </authorList>
    </citation>
    <scope>NUCLEOTIDE SEQUENCE</scope>
    <source>
        <strain evidence="1">An824</strain>
    </source>
</reference>
<keyword evidence="2" id="KW-1185">Reference proteome</keyword>
<comment type="caution">
    <text evidence="1">The sequence shown here is derived from an EMBL/GenBank/DDBJ whole genome shotgun (WGS) entry which is preliminary data.</text>
</comment>
<reference evidence="1" key="1">
    <citation type="submission" date="2020-08" db="EMBL/GenBank/DDBJ databases">
        <authorList>
            <person name="Cejkova D."/>
            <person name="Kubasova T."/>
            <person name="Jahodarova E."/>
            <person name="Rychlik I."/>
        </authorList>
    </citation>
    <scope>NUCLEOTIDE SEQUENCE</scope>
    <source>
        <strain evidence="1">An824</strain>
    </source>
</reference>
<dbReference type="Pfam" id="PF15889">
    <property type="entry name" value="DUF4738"/>
    <property type="match status" value="1"/>
</dbReference>